<proteinExistence type="inferred from homology"/>
<keyword evidence="6" id="KW-1133">Transmembrane helix</keyword>
<reference evidence="9 10" key="1">
    <citation type="submission" date="2019-07" db="EMBL/GenBank/DDBJ databases">
        <title>Genomics analysis of Aphanomyces spp. identifies a new class of oomycete effector associated with host adaptation.</title>
        <authorList>
            <person name="Gaulin E."/>
        </authorList>
    </citation>
    <scope>NUCLEOTIDE SEQUENCE [LARGE SCALE GENOMIC DNA]</scope>
    <source>
        <strain evidence="9 10">ATCC 201684</strain>
    </source>
</reference>
<organism evidence="9 10">
    <name type="scientific">Aphanomyces euteiches</name>
    <dbReference type="NCBI Taxonomy" id="100861"/>
    <lineage>
        <taxon>Eukaryota</taxon>
        <taxon>Sar</taxon>
        <taxon>Stramenopiles</taxon>
        <taxon>Oomycota</taxon>
        <taxon>Saprolegniomycetes</taxon>
        <taxon>Saprolegniales</taxon>
        <taxon>Verrucalvaceae</taxon>
        <taxon>Aphanomyces</taxon>
    </lineage>
</organism>
<dbReference type="InterPro" id="IPR021109">
    <property type="entry name" value="Peptidase_aspartic_dom_sf"/>
</dbReference>
<gene>
    <name evidence="9" type="ORF">Ae201684_013535</name>
</gene>
<keyword evidence="5" id="KW-0378">Hydrolase</keyword>
<keyword evidence="6" id="KW-0472">Membrane</keyword>
<feature type="active site" evidence="4">
    <location>
        <position position="242"/>
    </location>
</feature>
<keyword evidence="7" id="KW-0732">Signal</keyword>
<dbReference type="FunFam" id="2.40.70.10:FF:000008">
    <property type="entry name" value="Cathepsin D"/>
    <property type="match status" value="1"/>
</dbReference>
<dbReference type="AlphaFoldDB" id="A0A6G0WMN5"/>
<dbReference type="PANTHER" id="PTHR47966">
    <property type="entry name" value="BETA-SITE APP-CLEAVING ENZYME, ISOFORM A-RELATED"/>
    <property type="match status" value="1"/>
</dbReference>
<sequence length="418" mass="46384">MSSMPWIWSLISLLRIATSAPSRGLVRIPLVNYDQLQFYGIVHVGTPPQPFRVIFDTGSSDVWIPSAACNACSGQYRFRANKSSTFISSGNSFTAYYGSGSVNGHIFHDVLALGNSTPVVLRTRMGMVDNEEINIQRFESEGIVGLGFRALASITMPPIVDSLGLGVFSLYISPLPDDPGPPSQLILGGVDDNLAGIDSQWHFFDLFQPHEVDGFWAIKLKAFHVASMKLSDGSENLVAVVDSGTSLILLPQRIYQETMAILCRHVEPDGPCEAFDKGYVCSHCSHADFPSITFQFDTGPPFVLQATDFVRCDSTSCSPQIDVSSTSFYVLGDIFLRAYYASFEVQKARVGFACPRGSCNGGLKPPLLIQTNMSFLFRLSRLYTHAFGIAVLLFAIKWLYTEWRWRHRWPKWSSQQIV</sequence>
<name>A0A6G0WMN5_9STRA</name>
<dbReference type="PROSITE" id="PS51767">
    <property type="entry name" value="PEPTIDASE_A1"/>
    <property type="match status" value="1"/>
</dbReference>
<feature type="transmembrane region" description="Helical" evidence="6">
    <location>
        <begin position="382"/>
        <end position="400"/>
    </location>
</feature>
<dbReference type="EMBL" id="VJMJ01000175">
    <property type="protein sequence ID" value="KAF0728572.1"/>
    <property type="molecule type" value="Genomic_DNA"/>
</dbReference>
<dbReference type="GO" id="GO:0004190">
    <property type="term" value="F:aspartic-type endopeptidase activity"/>
    <property type="evidence" value="ECO:0007669"/>
    <property type="project" value="UniProtKB-KW"/>
</dbReference>
<comment type="caution">
    <text evidence="9">The sequence shown here is derived from an EMBL/GenBank/DDBJ whole genome shotgun (WGS) entry which is preliminary data.</text>
</comment>
<evidence type="ECO:0000256" key="6">
    <source>
        <dbReference type="SAM" id="Phobius"/>
    </source>
</evidence>
<feature type="signal peptide" evidence="7">
    <location>
        <begin position="1"/>
        <end position="19"/>
    </location>
</feature>
<keyword evidence="10" id="KW-1185">Reference proteome</keyword>
<accession>A0A6G0WMN5</accession>
<dbReference type="Pfam" id="PF00026">
    <property type="entry name" value="Asp"/>
    <property type="match status" value="1"/>
</dbReference>
<evidence type="ECO:0000256" key="5">
    <source>
        <dbReference type="RuleBase" id="RU000454"/>
    </source>
</evidence>
<keyword evidence="6" id="KW-0812">Transmembrane</keyword>
<dbReference type="VEuPathDB" id="FungiDB:AeMF1_010947"/>
<evidence type="ECO:0000256" key="7">
    <source>
        <dbReference type="SAM" id="SignalP"/>
    </source>
</evidence>
<comment type="similarity">
    <text evidence="1 5">Belongs to the peptidase A1 family.</text>
</comment>
<feature type="chain" id="PRO_5026094576" description="Peptidase A1 domain-containing protein" evidence="7">
    <location>
        <begin position="20"/>
        <end position="418"/>
    </location>
</feature>
<dbReference type="InterPro" id="IPR034164">
    <property type="entry name" value="Pepsin-like_dom"/>
</dbReference>
<protein>
    <recommendedName>
        <fullName evidence="8">Peptidase A1 domain-containing protein</fullName>
    </recommendedName>
</protein>
<dbReference type="GO" id="GO:0006508">
    <property type="term" value="P:proteolysis"/>
    <property type="evidence" value="ECO:0007669"/>
    <property type="project" value="UniProtKB-KW"/>
</dbReference>
<evidence type="ECO:0000256" key="2">
    <source>
        <dbReference type="ARBA" id="ARBA00022670"/>
    </source>
</evidence>
<evidence type="ECO:0000313" key="10">
    <source>
        <dbReference type="Proteomes" id="UP000481153"/>
    </source>
</evidence>
<evidence type="ECO:0000313" key="9">
    <source>
        <dbReference type="EMBL" id="KAF0728572.1"/>
    </source>
</evidence>
<dbReference type="PRINTS" id="PR00792">
    <property type="entry name" value="PEPSIN"/>
</dbReference>
<dbReference type="Gene3D" id="2.40.70.10">
    <property type="entry name" value="Acid Proteases"/>
    <property type="match status" value="2"/>
</dbReference>
<dbReference type="PROSITE" id="PS00141">
    <property type="entry name" value="ASP_PROTEASE"/>
    <property type="match status" value="2"/>
</dbReference>
<feature type="active site" evidence="4">
    <location>
        <position position="56"/>
    </location>
</feature>
<keyword evidence="3 5" id="KW-0064">Aspartyl protease</keyword>
<dbReference type="CDD" id="cd05471">
    <property type="entry name" value="pepsin_like"/>
    <property type="match status" value="1"/>
</dbReference>
<dbReference type="InterPro" id="IPR033121">
    <property type="entry name" value="PEPTIDASE_A1"/>
</dbReference>
<evidence type="ECO:0000256" key="4">
    <source>
        <dbReference type="PIRSR" id="PIRSR601461-1"/>
    </source>
</evidence>
<feature type="domain" description="Peptidase A1" evidence="8">
    <location>
        <begin position="38"/>
        <end position="353"/>
    </location>
</feature>
<dbReference type="InterPro" id="IPR001969">
    <property type="entry name" value="Aspartic_peptidase_AS"/>
</dbReference>
<dbReference type="InterPro" id="IPR001461">
    <property type="entry name" value="Aspartic_peptidase_A1"/>
</dbReference>
<dbReference type="SUPFAM" id="SSF50630">
    <property type="entry name" value="Acid proteases"/>
    <property type="match status" value="1"/>
</dbReference>
<evidence type="ECO:0000256" key="3">
    <source>
        <dbReference type="ARBA" id="ARBA00022750"/>
    </source>
</evidence>
<evidence type="ECO:0000256" key="1">
    <source>
        <dbReference type="ARBA" id="ARBA00007447"/>
    </source>
</evidence>
<evidence type="ECO:0000259" key="8">
    <source>
        <dbReference type="PROSITE" id="PS51767"/>
    </source>
</evidence>
<keyword evidence="2 5" id="KW-0645">Protease</keyword>
<dbReference type="PANTHER" id="PTHR47966:SF51">
    <property type="entry name" value="BETA-SITE APP-CLEAVING ENZYME, ISOFORM A-RELATED"/>
    <property type="match status" value="1"/>
</dbReference>
<dbReference type="Proteomes" id="UP000481153">
    <property type="component" value="Unassembled WGS sequence"/>
</dbReference>